<keyword evidence="2" id="KW-1185">Reference proteome</keyword>
<dbReference type="RefSeq" id="WP_346242181.1">
    <property type="nucleotide sequence ID" value="NZ_JAZHYP010000005.1"/>
</dbReference>
<reference evidence="1 2" key="1">
    <citation type="submission" date="2024-01" db="EMBL/GenBank/DDBJ databases">
        <title>Mariniflexile litorale sp. nov., isolated from the shallow sediments of the Sea of Japan.</title>
        <authorList>
            <person name="Romanenko L."/>
            <person name="Bystritskaya E."/>
            <person name="Isaeva M."/>
        </authorList>
    </citation>
    <scope>NUCLEOTIDE SEQUENCE [LARGE SCALE GENOMIC DNA]</scope>
    <source>
        <strain evidence="1 2">KCTC 32427</strain>
    </source>
</reference>
<name>A0ABV0ABK0_9FLAO</name>
<protein>
    <submittedName>
        <fullName evidence="1">Sensor of ECF-type sigma factor</fullName>
    </submittedName>
</protein>
<proteinExistence type="predicted"/>
<sequence>MKTLTSILVILSFSLITVAQSNRDKIKTLKIAYITEKLNLSEKEAQKFWPIYNAFEDENSRLRTEAYEARKKINFETITEDDAKQILKESRLNDNKKQAIENEFINNLTKVISAKKIILLHKIEDDFKRKMFDEYKKRGRP</sequence>
<gene>
    <name evidence="1" type="ORF">VP395_11620</name>
</gene>
<organism evidence="1 2">
    <name type="scientific">Mariniflexile soesokkakense</name>
    <dbReference type="NCBI Taxonomy" id="1343160"/>
    <lineage>
        <taxon>Bacteria</taxon>
        <taxon>Pseudomonadati</taxon>
        <taxon>Bacteroidota</taxon>
        <taxon>Flavobacteriia</taxon>
        <taxon>Flavobacteriales</taxon>
        <taxon>Flavobacteriaceae</taxon>
        <taxon>Mariniflexile</taxon>
    </lineage>
</organism>
<accession>A0ABV0ABK0</accession>
<dbReference type="Proteomes" id="UP001416393">
    <property type="component" value="Unassembled WGS sequence"/>
</dbReference>
<evidence type="ECO:0000313" key="1">
    <source>
        <dbReference type="EMBL" id="MEN3324378.1"/>
    </source>
</evidence>
<dbReference type="EMBL" id="JAZHYP010000005">
    <property type="protein sequence ID" value="MEN3324378.1"/>
    <property type="molecule type" value="Genomic_DNA"/>
</dbReference>
<evidence type="ECO:0000313" key="2">
    <source>
        <dbReference type="Proteomes" id="UP001416393"/>
    </source>
</evidence>
<comment type="caution">
    <text evidence="1">The sequence shown here is derived from an EMBL/GenBank/DDBJ whole genome shotgun (WGS) entry which is preliminary data.</text>
</comment>